<accession>A0A086KE10</accession>
<dbReference type="EMBL" id="AEYI02001003">
    <property type="protein sequence ID" value="KFG42628.1"/>
    <property type="molecule type" value="Genomic_DNA"/>
</dbReference>
<name>A0A086KE10_TOXGO</name>
<comment type="subcellular location">
    <subcellularLocation>
        <location evidence="1">Cytoplasm</location>
        <location evidence="1">Cytoskeleton</location>
        <location evidence="1">Microtubule organizing center</location>
        <location evidence="1">Centrosome</location>
    </subcellularLocation>
</comment>
<evidence type="ECO:0000256" key="1">
    <source>
        <dbReference type="ARBA" id="ARBA00004300"/>
    </source>
</evidence>
<organism evidence="6 7">
    <name type="scientific">Toxoplasma gondii p89</name>
    <dbReference type="NCBI Taxonomy" id="943119"/>
    <lineage>
        <taxon>Eukaryota</taxon>
        <taxon>Sar</taxon>
        <taxon>Alveolata</taxon>
        <taxon>Apicomplexa</taxon>
        <taxon>Conoidasida</taxon>
        <taxon>Coccidia</taxon>
        <taxon>Eucoccidiorida</taxon>
        <taxon>Eimeriorina</taxon>
        <taxon>Sarcocystidae</taxon>
        <taxon>Toxoplasma</taxon>
    </lineage>
</organism>
<gene>
    <name evidence="6" type="ORF">TGP89_226610</name>
</gene>
<dbReference type="InterPro" id="IPR052299">
    <property type="entry name" value="CEP76"/>
</dbReference>
<dbReference type="OrthoDB" id="5527234at2759"/>
<dbReference type="Proteomes" id="UP000028828">
    <property type="component" value="Unassembled WGS sequence"/>
</dbReference>
<evidence type="ECO:0000313" key="7">
    <source>
        <dbReference type="Proteomes" id="UP000028828"/>
    </source>
</evidence>
<protein>
    <submittedName>
        <fullName evidence="6">Putative centrosomal of 76 kDa protein</fullName>
    </submittedName>
</protein>
<feature type="domain" description="CEP76/DRC7 peptidase-like" evidence="5">
    <location>
        <begin position="425"/>
        <end position="548"/>
    </location>
</feature>
<reference evidence="6 7" key="1">
    <citation type="submission" date="2014-03" db="EMBL/GenBank/DDBJ databases">
        <authorList>
            <person name="Sibley D."/>
            <person name="Venepally P."/>
            <person name="Karamycheva S."/>
            <person name="Hadjithomas M."/>
            <person name="Khan A."/>
            <person name="Brunk B."/>
            <person name="Roos D."/>
            <person name="Caler E."/>
            <person name="Lorenzi H."/>
        </authorList>
    </citation>
    <scope>NUCLEOTIDE SEQUENCE [LARGE SCALE GENOMIC DNA]</scope>
    <source>
        <strain evidence="7">p89</strain>
    </source>
</reference>
<feature type="domain" description="CEP76 C2" evidence="3">
    <location>
        <begin position="142"/>
        <end position="310"/>
    </location>
</feature>
<dbReference type="AlphaFoldDB" id="A0A086KE10"/>
<dbReference type="InterPro" id="IPR056288">
    <property type="entry name" value="CEP76_C"/>
</dbReference>
<evidence type="ECO:0000256" key="2">
    <source>
        <dbReference type="ARBA" id="ARBA00022490"/>
    </source>
</evidence>
<dbReference type="InterPro" id="IPR028926">
    <property type="entry name" value="CEP76-C2"/>
</dbReference>
<sequence>MDAKHRAAIYEFLAKRPDICQSLRLHLQARKSHDGETAPTVDVARTLEVLQDTGVLTDIQQQLATYMQSAEQTVEANAERTGKEVKRREGSGLKWLPQTACRDASASATSESDCGALEAALSSVFTQEVQPRWMPENADPNDPPYLLCRFSDGHDFSEYEDESRHSGSYFVIHMSFGSQRFRSRPVEACCEPQFLETFAARLPTEEGASYRDLLKRQLPLHLVVTKEDVISHSSWTKGGIASNRATTPRESFSGNTMYKSKILSSQKVEWQRVLHCGKIHTSVKLRGVGTREALSVGKLDMEIQLLPRDETKFLGLAEVDSQLRRGEQEKQEALRQAMSIAETWWSCYKKMHPMFGYRLIKIFAKTEFGEHLPVNSFVCPLSPRVECCSSYGLDSPFHCARFVAAMETERRGTANVMLSGECGSDVWCSWPALFARGVGTVEDHAMLLCSLFLGFSVDAWVAIGLLAEDLPYCWVITRDQCGDPKNATFWDACTGQRLASFDPTIGARFASVHCVFNHKAFYACCSIVHAADKLHYHFEGDTSMWWKMPEDVFKSPLLKLYAMVGDSRVPASADPRALFALRGWWGRPTRMAPFCRLWTSERQIEEYVKHKVDNYRRSKRGGFDTQWDDAMSVALSIALANYETERTIGVTFGDRAFRDIIKGLAKNYIFKACPLHFHTGDASVYFGALLSNTIGRHILDLPLGPVKCVYGLRCKILKLPEDQVSVWIVLAVRHDPCY</sequence>
<evidence type="ECO:0000259" key="4">
    <source>
        <dbReference type="Pfam" id="PF24652"/>
    </source>
</evidence>
<dbReference type="Pfam" id="PF24652">
    <property type="entry name" value="CEP76_C"/>
    <property type="match status" value="1"/>
</dbReference>
<dbReference type="PANTHER" id="PTHR46436">
    <property type="entry name" value="CENTROSOMAL PROTEIN OF 76 KDA"/>
    <property type="match status" value="1"/>
</dbReference>
<proteinExistence type="predicted"/>
<feature type="domain" description="Centrosomal protein of 76 kDa C-terminal" evidence="4">
    <location>
        <begin position="600"/>
        <end position="733"/>
    </location>
</feature>
<dbReference type="Pfam" id="PF15627">
    <property type="entry name" value="CEP76-C2"/>
    <property type="match status" value="1"/>
</dbReference>
<evidence type="ECO:0000259" key="5">
    <source>
        <dbReference type="Pfam" id="PF24656"/>
    </source>
</evidence>
<evidence type="ECO:0000259" key="3">
    <source>
        <dbReference type="Pfam" id="PF15627"/>
    </source>
</evidence>
<keyword evidence="2" id="KW-0963">Cytoplasm</keyword>
<comment type="caution">
    <text evidence="6">The sequence shown here is derived from an EMBL/GenBank/DDBJ whole genome shotgun (WGS) entry which is preliminary data.</text>
</comment>
<dbReference type="PANTHER" id="PTHR46436:SF1">
    <property type="entry name" value="CENTROSOMAL PROTEIN OF 76 KDA"/>
    <property type="match status" value="1"/>
</dbReference>
<dbReference type="VEuPathDB" id="ToxoDB:TGP89_226610"/>
<dbReference type="Pfam" id="PF24656">
    <property type="entry name" value="CEPT76_peptidase"/>
    <property type="match status" value="1"/>
</dbReference>
<evidence type="ECO:0000313" key="6">
    <source>
        <dbReference type="EMBL" id="KFG42628.1"/>
    </source>
</evidence>
<dbReference type="InterPro" id="IPR056290">
    <property type="entry name" value="CEPT76/DRC7_peptidase-like_dom"/>
</dbReference>
<dbReference type="GO" id="GO:0005813">
    <property type="term" value="C:centrosome"/>
    <property type="evidence" value="ECO:0007669"/>
    <property type="project" value="UniProtKB-SubCell"/>
</dbReference>